<dbReference type="RefSeq" id="WP_379657412.1">
    <property type="nucleotide sequence ID" value="NZ_JBHTIV010000005.1"/>
</dbReference>
<protein>
    <recommendedName>
        <fullName evidence="4">DUF3575 domain-containing protein</fullName>
    </recommendedName>
</protein>
<name>A0ABW3GQZ8_9FLAO</name>
<reference evidence="3" key="1">
    <citation type="journal article" date="2019" name="Int. J. Syst. Evol. Microbiol.">
        <title>The Global Catalogue of Microorganisms (GCM) 10K type strain sequencing project: providing services to taxonomists for standard genome sequencing and annotation.</title>
        <authorList>
            <consortium name="The Broad Institute Genomics Platform"/>
            <consortium name="The Broad Institute Genome Sequencing Center for Infectious Disease"/>
            <person name="Wu L."/>
            <person name="Ma J."/>
        </authorList>
    </citation>
    <scope>NUCLEOTIDE SEQUENCE [LARGE SCALE GENOMIC DNA]</scope>
    <source>
        <strain evidence="3">CCUG 56752</strain>
    </source>
</reference>
<proteinExistence type="predicted"/>
<keyword evidence="1" id="KW-0732">Signal</keyword>
<evidence type="ECO:0000256" key="1">
    <source>
        <dbReference type="SAM" id="SignalP"/>
    </source>
</evidence>
<feature type="chain" id="PRO_5045339427" description="DUF3575 domain-containing protein" evidence="1">
    <location>
        <begin position="21"/>
        <end position="183"/>
    </location>
</feature>
<evidence type="ECO:0000313" key="3">
    <source>
        <dbReference type="Proteomes" id="UP001597049"/>
    </source>
</evidence>
<feature type="signal peptide" evidence="1">
    <location>
        <begin position="1"/>
        <end position="20"/>
    </location>
</feature>
<organism evidence="2 3">
    <name type="scientific">Psychroflexus salinarum</name>
    <dbReference type="NCBI Taxonomy" id="546024"/>
    <lineage>
        <taxon>Bacteria</taxon>
        <taxon>Pseudomonadati</taxon>
        <taxon>Bacteroidota</taxon>
        <taxon>Flavobacteriia</taxon>
        <taxon>Flavobacteriales</taxon>
        <taxon>Flavobacteriaceae</taxon>
        <taxon>Psychroflexus</taxon>
    </lineage>
</organism>
<evidence type="ECO:0000313" key="2">
    <source>
        <dbReference type="EMBL" id="MFD0932093.1"/>
    </source>
</evidence>
<accession>A0ABW3GQZ8</accession>
<sequence>MKHFLILLSLFVFSLGSAQAVKSKTEPSSIFDRKHELKLGAIKMLSSVIFETSYERVLSSNSGYGVSLLINMNQSNEYLENYSLTPFYRMYFQTYEDYGAKGFFVEGFTSVFAGKNYDTYDTNTGMYEEENFVDASIGLALGKKWINTAGFVFEIKAGAGRNLFGASEFQALFKGDFYIGYRF</sequence>
<dbReference type="Proteomes" id="UP001597049">
    <property type="component" value="Unassembled WGS sequence"/>
</dbReference>
<evidence type="ECO:0008006" key="4">
    <source>
        <dbReference type="Google" id="ProtNLM"/>
    </source>
</evidence>
<comment type="caution">
    <text evidence="2">The sequence shown here is derived from an EMBL/GenBank/DDBJ whole genome shotgun (WGS) entry which is preliminary data.</text>
</comment>
<gene>
    <name evidence="2" type="ORF">ACFQ0R_05700</name>
</gene>
<dbReference type="EMBL" id="JBHTIV010000005">
    <property type="protein sequence ID" value="MFD0932093.1"/>
    <property type="molecule type" value="Genomic_DNA"/>
</dbReference>
<keyword evidence="3" id="KW-1185">Reference proteome</keyword>